<dbReference type="PANTHER" id="PTHR33434:SF2">
    <property type="entry name" value="FATTY ACID-BINDING PROTEIN TM_1468"/>
    <property type="match status" value="1"/>
</dbReference>
<dbReference type="Gene3D" id="3.30.1180.10">
    <property type="match status" value="1"/>
</dbReference>
<dbReference type="InterPro" id="IPR003797">
    <property type="entry name" value="DegV"/>
</dbReference>
<dbReference type="Gene3D" id="3.40.50.10170">
    <property type="match status" value="1"/>
</dbReference>
<dbReference type="Pfam" id="PF02645">
    <property type="entry name" value="DegV"/>
    <property type="match status" value="1"/>
</dbReference>
<reference evidence="3 4" key="1">
    <citation type="submission" date="2017-09" db="EMBL/GenBank/DDBJ databases">
        <title>Bacterial strain isolated from the female urinary microbiota.</title>
        <authorList>
            <person name="Thomas-White K."/>
            <person name="Kumar N."/>
            <person name="Forster S."/>
            <person name="Putonti C."/>
            <person name="Lawley T."/>
            <person name="Wolfe A.J."/>
        </authorList>
    </citation>
    <scope>NUCLEOTIDE SEQUENCE [LARGE SCALE GENOMIC DNA]</scope>
    <source>
        <strain evidence="3 4">UMB0908</strain>
    </source>
</reference>
<sequence>MGRAERQDPPGWRARLVPRRLQCRAFRRGDRPVTAAGARGGRAAGEANEAGESGGGVSDRAARRGRVQIVVDESACVSPDVAKRHGITVVALGLDEVDGEQTTSAIGPLPLCAAYARALERGADAGVVALHLGKGLSATWSNAVTAAAVLDNVHVVNSSSVGAGMGAAAIAAAEKAAEGGDLDECVAVAEDVLERNRLWLYVPKLEPLRRGGRISTGQAVLSTALAIKPIVGIQDGTLGLVAKCRTEAKVLDKLVDLAATEAAGRPAHVMLQHSGAGERVEELHAMLSLELPEGSTFDIVDLPAALVAHTGPGAYALGMVVAAEVAGNSGDAGSVDEAGDAGGRGSAGASGTGRGAAGAAGAGKRGGNGTDGVEGGKGADGGDDLPLPPTAVVGPDASPLFTTVAAKLPTWSENRRAAIEKAEALAHAIAELARRDHSDPEGAAFGVEAREEAARRAADRANGAVDPGQAAESDIGGSDTNASAADAPDAKVPVSDEADESDGGVVKQ</sequence>
<keyword evidence="1" id="KW-0446">Lipid-binding</keyword>
<dbReference type="GO" id="GO:0008289">
    <property type="term" value="F:lipid binding"/>
    <property type="evidence" value="ECO:0007669"/>
    <property type="project" value="UniProtKB-KW"/>
</dbReference>
<feature type="compositionally biased region" description="Gly residues" evidence="2">
    <location>
        <begin position="340"/>
        <end position="379"/>
    </location>
</feature>
<name>A0A2N6SXA3_9CORY</name>
<feature type="region of interest" description="Disordered" evidence="2">
    <location>
        <begin position="32"/>
        <end position="60"/>
    </location>
</feature>
<feature type="compositionally biased region" description="Basic and acidic residues" evidence="2">
    <location>
        <begin position="449"/>
        <end position="459"/>
    </location>
</feature>
<protein>
    <submittedName>
        <fullName evidence="3">Fatty acid-binding protein DegV</fullName>
    </submittedName>
</protein>
<dbReference type="SUPFAM" id="SSF82549">
    <property type="entry name" value="DAK1/DegV-like"/>
    <property type="match status" value="1"/>
</dbReference>
<evidence type="ECO:0000313" key="3">
    <source>
        <dbReference type="EMBL" id="PMC61688.1"/>
    </source>
</evidence>
<dbReference type="PANTHER" id="PTHR33434">
    <property type="entry name" value="DEGV DOMAIN-CONTAINING PROTEIN DR_1986-RELATED"/>
    <property type="match status" value="1"/>
</dbReference>
<organism evidence="3 4">
    <name type="scientific">Corynebacterium xerosis</name>
    <dbReference type="NCBI Taxonomy" id="1725"/>
    <lineage>
        <taxon>Bacteria</taxon>
        <taxon>Bacillati</taxon>
        <taxon>Actinomycetota</taxon>
        <taxon>Actinomycetes</taxon>
        <taxon>Mycobacteriales</taxon>
        <taxon>Corynebacteriaceae</taxon>
        <taxon>Corynebacterium</taxon>
    </lineage>
</organism>
<dbReference type="EMBL" id="PNHF01000023">
    <property type="protein sequence ID" value="PMC61688.1"/>
    <property type="molecule type" value="Genomic_DNA"/>
</dbReference>
<evidence type="ECO:0000256" key="1">
    <source>
        <dbReference type="ARBA" id="ARBA00023121"/>
    </source>
</evidence>
<evidence type="ECO:0000256" key="2">
    <source>
        <dbReference type="SAM" id="MobiDB-lite"/>
    </source>
</evidence>
<dbReference type="InterPro" id="IPR050270">
    <property type="entry name" value="DegV_domain_contain"/>
</dbReference>
<dbReference type="AlphaFoldDB" id="A0A2N6SXA3"/>
<proteinExistence type="predicted"/>
<dbReference type="InterPro" id="IPR043168">
    <property type="entry name" value="DegV_C"/>
</dbReference>
<accession>A0A2N6SXA3</accession>
<gene>
    <name evidence="3" type="ORF">CJ204_09795</name>
</gene>
<dbReference type="PROSITE" id="PS51482">
    <property type="entry name" value="DEGV"/>
    <property type="match status" value="1"/>
</dbReference>
<evidence type="ECO:0000313" key="4">
    <source>
        <dbReference type="Proteomes" id="UP000235363"/>
    </source>
</evidence>
<comment type="caution">
    <text evidence="3">The sequence shown here is derived from an EMBL/GenBank/DDBJ whole genome shotgun (WGS) entry which is preliminary data.</text>
</comment>
<dbReference type="Proteomes" id="UP000235363">
    <property type="component" value="Unassembled WGS sequence"/>
</dbReference>
<feature type="region of interest" description="Disordered" evidence="2">
    <location>
        <begin position="329"/>
        <end position="394"/>
    </location>
</feature>
<dbReference type="NCBIfam" id="TIGR00762">
    <property type="entry name" value="DegV"/>
    <property type="match status" value="1"/>
</dbReference>
<feature type="region of interest" description="Disordered" evidence="2">
    <location>
        <begin position="449"/>
        <end position="508"/>
    </location>
</feature>